<keyword evidence="3" id="KW-1185">Reference proteome</keyword>
<dbReference type="PANTHER" id="PTHR42057">
    <property type="entry name" value="F-BOX DOMAIN PROTEIN (AFU_ORTHOLOGUE AFUA_4G00200)"/>
    <property type="match status" value="1"/>
</dbReference>
<dbReference type="Proteomes" id="UP001280581">
    <property type="component" value="Unassembled WGS sequence"/>
</dbReference>
<dbReference type="Pfam" id="PF00646">
    <property type="entry name" value="F-box"/>
    <property type="match status" value="1"/>
</dbReference>
<gene>
    <name evidence="2" type="ORF">GRF29_69g552237</name>
</gene>
<dbReference type="InterPro" id="IPR036047">
    <property type="entry name" value="F-box-like_dom_sf"/>
</dbReference>
<evidence type="ECO:0000259" key="1">
    <source>
        <dbReference type="PROSITE" id="PS50181"/>
    </source>
</evidence>
<dbReference type="CDD" id="cd09917">
    <property type="entry name" value="F-box_SF"/>
    <property type="match status" value="1"/>
</dbReference>
<dbReference type="SUPFAM" id="SSF81383">
    <property type="entry name" value="F-box domain"/>
    <property type="match status" value="1"/>
</dbReference>
<dbReference type="EMBL" id="WVTA01000006">
    <property type="protein sequence ID" value="KAK3209041.1"/>
    <property type="molecule type" value="Genomic_DNA"/>
</dbReference>
<dbReference type="InterPro" id="IPR001810">
    <property type="entry name" value="F-box_dom"/>
</dbReference>
<evidence type="ECO:0000313" key="3">
    <source>
        <dbReference type="Proteomes" id="UP001280581"/>
    </source>
</evidence>
<dbReference type="PROSITE" id="PS50181">
    <property type="entry name" value="FBOX"/>
    <property type="match status" value="1"/>
</dbReference>
<accession>A0AAN6LXI7</accession>
<comment type="caution">
    <text evidence="2">The sequence shown here is derived from an EMBL/GenBank/DDBJ whole genome shotgun (WGS) entry which is preliminary data.</text>
</comment>
<dbReference type="PANTHER" id="PTHR42057:SF2">
    <property type="entry name" value="F-BOX DOMAIN PROTEIN (AFU_ORTHOLOGUE AFUA_4G00200)-RELATED"/>
    <property type="match status" value="1"/>
</dbReference>
<feature type="domain" description="F-box" evidence="1">
    <location>
        <begin position="1"/>
        <end position="46"/>
    </location>
</feature>
<evidence type="ECO:0000313" key="2">
    <source>
        <dbReference type="EMBL" id="KAK3209041.1"/>
    </source>
</evidence>
<protein>
    <recommendedName>
        <fullName evidence="1">F-box domain-containing protein</fullName>
    </recommendedName>
</protein>
<dbReference type="SMART" id="SM00256">
    <property type="entry name" value="FBOX"/>
    <property type="match status" value="1"/>
</dbReference>
<organism evidence="2 3">
    <name type="scientific">Pseudopithomyces chartarum</name>
    <dbReference type="NCBI Taxonomy" id="1892770"/>
    <lineage>
        <taxon>Eukaryota</taxon>
        <taxon>Fungi</taxon>
        <taxon>Dikarya</taxon>
        <taxon>Ascomycota</taxon>
        <taxon>Pezizomycotina</taxon>
        <taxon>Dothideomycetes</taxon>
        <taxon>Pleosporomycetidae</taxon>
        <taxon>Pleosporales</taxon>
        <taxon>Massarineae</taxon>
        <taxon>Didymosphaeriaceae</taxon>
        <taxon>Pseudopithomyces</taxon>
    </lineage>
</organism>
<dbReference type="AlphaFoldDB" id="A0AAN6LXI7"/>
<proteinExistence type="predicted"/>
<reference evidence="2 3" key="1">
    <citation type="submission" date="2021-02" db="EMBL/GenBank/DDBJ databases">
        <title>Genome assembly of Pseudopithomyces chartarum.</title>
        <authorList>
            <person name="Jauregui R."/>
            <person name="Singh J."/>
            <person name="Voisey C."/>
        </authorList>
    </citation>
    <scope>NUCLEOTIDE SEQUENCE [LARGE SCALE GENOMIC DNA]</scope>
    <source>
        <strain evidence="2 3">AGR01</strain>
    </source>
</reference>
<name>A0AAN6LXI7_9PLEO</name>
<sequence>MTSLVSLPVELVTKIVSYVPRRDLATLRLTCRTLKEIVTPYYFSTVPIYPEWNEDEAPDPPFPNHIDYESRYMRNILDDKHLKKLVKKIQIYTCNPDCDHHPHWVHHGGSLRLYGGFMPQPSMSDDWEEVYNRIPEFPKLNSVSLIFDRHAANNDRMYGEEELQGPDERISGVRQLLRLLGKRIEDLSIRHMQLNTWVGRGNEFQNDPEVPTDLELKNVVLAGLKALRMNVVHLQPHGESGTVYKVTNCHGEWAEFPSFWLAPAVNLRHLTLYSDVPFGWFPKLDLRSVHFAQLETLALGQFIFANDSPFEWITKHSSTLKELYLDHCSILYQHGATYRKHEWLDEEGYPISEPEPLYSSVYTYAREKVISFGSYAKRWHEVFSHFSNTLEQLHTFRFGSSAQWKFDVVNRYDDGSPGMPIMPWESERDLQNDIFPERYLVWNDFEDEYVTEWRESTDGDVSDPKTWDEEDYKRFESYPDCTDEDKDALREFLIKIGMPNGDRIRVSEMRPNRYRYDDE</sequence>